<sequence length="186" mass="21312">MNSSHYFIAIPLPASLREKLAGWQRELKPELPFKQWVHPEDLHITLKFLGAVDDQQLNRLINSMQQIENFNVFTLPTGTLGTFGNPKSPRVLWAGAERHPELLRLQQNIEGIAVQTGFKHEKRAYSPHITLAKKWTGKPIDVPNLKNRFTERQSITVNQIVLYRIQPDKNPKYTVETVFDFSGGGD</sequence>
<organism evidence="4 5">
    <name type="scientific">Lentibacillus amyloliquefaciens</name>
    <dbReference type="NCBI Taxonomy" id="1472767"/>
    <lineage>
        <taxon>Bacteria</taxon>
        <taxon>Bacillati</taxon>
        <taxon>Bacillota</taxon>
        <taxon>Bacilli</taxon>
        <taxon>Bacillales</taxon>
        <taxon>Bacillaceae</taxon>
        <taxon>Lentibacillus</taxon>
    </lineage>
</organism>
<protein>
    <recommendedName>
        <fullName evidence="2">RNA 2',3'-cyclic phosphodiesterase</fullName>
        <shortName evidence="2">RNA 2',3'-CPDase</shortName>
        <ecNumber evidence="2">3.1.4.58</ecNumber>
    </recommendedName>
</protein>
<evidence type="ECO:0000313" key="4">
    <source>
        <dbReference type="EMBL" id="ALX48424.1"/>
    </source>
</evidence>
<dbReference type="Pfam" id="PF02834">
    <property type="entry name" value="LigT_PEase"/>
    <property type="match status" value="2"/>
</dbReference>
<evidence type="ECO:0000313" key="5">
    <source>
        <dbReference type="Proteomes" id="UP000050331"/>
    </source>
</evidence>
<dbReference type="KEGG" id="lao:AOX59_07240"/>
<dbReference type="InterPro" id="IPR004175">
    <property type="entry name" value="RNA_CPDase"/>
</dbReference>
<dbReference type="PANTHER" id="PTHR35561:SF1">
    <property type="entry name" value="RNA 2',3'-CYCLIC PHOSPHODIESTERASE"/>
    <property type="match status" value="1"/>
</dbReference>
<gene>
    <name evidence="4" type="ORF">AOX59_07240</name>
</gene>
<dbReference type="AlphaFoldDB" id="A0A0U4DSW2"/>
<dbReference type="STRING" id="1472767.AOX59_07240"/>
<dbReference type="RefSeq" id="WP_068443920.1">
    <property type="nucleotide sequence ID" value="NZ_CP013862.1"/>
</dbReference>
<feature type="domain" description="Phosphoesterase HXTX" evidence="3">
    <location>
        <begin position="10"/>
        <end position="93"/>
    </location>
</feature>
<dbReference type="InterPro" id="IPR014051">
    <property type="entry name" value="Phosphoesterase_HXTX"/>
</dbReference>
<dbReference type="OrthoDB" id="9789350at2"/>
<dbReference type="HAMAP" id="MF_01940">
    <property type="entry name" value="RNA_CPDase"/>
    <property type="match status" value="1"/>
</dbReference>
<dbReference type="Proteomes" id="UP000050331">
    <property type="component" value="Chromosome"/>
</dbReference>
<comment type="function">
    <text evidence="2">Hydrolyzes RNA 2',3'-cyclic phosphodiester to an RNA 2'-phosphomonoester.</text>
</comment>
<dbReference type="GO" id="GO:0004113">
    <property type="term" value="F:2',3'-cyclic-nucleotide 3'-phosphodiesterase activity"/>
    <property type="evidence" value="ECO:0007669"/>
    <property type="project" value="InterPro"/>
</dbReference>
<dbReference type="NCBIfam" id="TIGR02258">
    <property type="entry name" value="2_5_ligase"/>
    <property type="match status" value="1"/>
</dbReference>
<dbReference type="PANTHER" id="PTHR35561">
    <property type="entry name" value="RNA 2',3'-CYCLIC PHOSPHODIESTERASE"/>
    <property type="match status" value="1"/>
</dbReference>
<keyword evidence="5" id="KW-1185">Reference proteome</keyword>
<keyword evidence="1 2" id="KW-0378">Hydrolase</keyword>
<proteinExistence type="inferred from homology"/>
<accession>A0A0U4DSW2</accession>
<dbReference type="GO" id="GO:0008664">
    <property type="term" value="F:RNA 2',3'-cyclic 3'-phosphodiesterase activity"/>
    <property type="evidence" value="ECO:0007669"/>
    <property type="project" value="UniProtKB-EC"/>
</dbReference>
<feature type="active site" description="Proton acceptor" evidence="2">
    <location>
        <position position="128"/>
    </location>
</feature>
<dbReference type="EMBL" id="CP013862">
    <property type="protein sequence ID" value="ALX48424.1"/>
    <property type="molecule type" value="Genomic_DNA"/>
</dbReference>
<evidence type="ECO:0000259" key="3">
    <source>
        <dbReference type="Pfam" id="PF02834"/>
    </source>
</evidence>
<feature type="short sequence motif" description="HXTX 2" evidence="2">
    <location>
        <begin position="128"/>
        <end position="131"/>
    </location>
</feature>
<feature type="active site" description="Proton donor" evidence="2">
    <location>
        <position position="43"/>
    </location>
</feature>
<reference evidence="4 5" key="1">
    <citation type="submission" date="2016-01" db="EMBL/GenBank/DDBJ databases">
        <title>Complete genome sequence of strain Lentibacillus amyloliquefaciens LAM0015T isolated from saline sediment.</title>
        <authorList>
            <person name="Wang J.-L."/>
            <person name="He M.-X."/>
        </authorList>
    </citation>
    <scope>NUCLEOTIDE SEQUENCE [LARGE SCALE GENOMIC DNA]</scope>
    <source>
        <strain evidence="4 5">LAM0015</strain>
    </source>
</reference>
<dbReference type="GO" id="GO:0016874">
    <property type="term" value="F:ligase activity"/>
    <property type="evidence" value="ECO:0007669"/>
    <property type="project" value="UniProtKB-KW"/>
</dbReference>
<dbReference type="SUPFAM" id="SSF55144">
    <property type="entry name" value="LigT-like"/>
    <property type="match status" value="1"/>
</dbReference>
<feature type="domain" description="Phosphoesterase HXTX" evidence="3">
    <location>
        <begin position="100"/>
        <end position="173"/>
    </location>
</feature>
<comment type="similarity">
    <text evidence="2">Belongs to the 2H phosphoesterase superfamily. ThpR family.</text>
</comment>
<dbReference type="Gene3D" id="3.90.1140.10">
    <property type="entry name" value="Cyclic phosphodiesterase"/>
    <property type="match status" value="1"/>
</dbReference>
<dbReference type="EC" id="3.1.4.58" evidence="2"/>
<feature type="short sequence motif" description="HXTX 1" evidence="2">
    <location>
        <begin position="43"/>
        <end position="46"/>
    </location>
</feature>
<comment type="catalytic activity">
    <reaction evidence="2">
        <text>a 3'-end 2',3'-cyclophospho-ribonucleotide-RNA + H2O = a 3'-end 2'-phospho-ribonucleotide-RNA + H(+)</text>
        <dbReference type="Rhea" id="RHEA:11828"/>
        <dbReference type="Rhea" id="RHEA-COMP:10464"/>
        <dbReference type="Rhea" id="RHEA-COMP:17353"/>
        <dbReference type="ChEBI" id="CHEBI:15377"/>
        <dbReference type="ChEBI" id="CHEBI:15378"/>
        <dbReference type="ChEBI" id="CHEBI:83064"/>
        <dbReference type="ChEBI" id="CHEBI:173113"/>
        <dbReference type="EC" id="3.1.4.58"/>
    </reaction>
</comment>
<keyword evidence="4" id="KW-0436">Ligase</keyword>
<dbReference type="InterPro" id="IPR009097">
    <property type="entry name" value="Cyclic_Pdiesterase"/>
</dbReference>
<evidence type="ECO:0000256" key="1">
    <source>
        <dbReference type="ARBA" id="ARBA00022801"/>
    </source>
</evidence>
<name>A0A0U4DSW2_9BACI</name>
<evidence type="ECO:0000256" key="2">
    <source>
        <dbReference type="HAMAP-Rule" id="MF_01940"/>
    </source>
</evidence>